<dbReference type="EMBL" id="ML993896">
    <property type="protein sequence ID" value="KAF2203683.1"/>
    <property type="molecule type" value="Genomic_DNA"/>
</dbReference>
<keyword evidence="2" id="KW-0472">Membrane</keyword>
<evidence type="ECO:0000313" key="4">
    <source>
        <dbReference type="Proteomes" id="UP000799536"/>
    </source>
</evidence>
<name>A0A9P4JW77_9PLEO</name>
<evidence type="ECO:0000256" key="1">
    <source>
        <dbReference type="SAM" id="MobiDB-lite"/>
    </source>
</evidence>
<comment type="caution">
    <text evidence="3">The sequence shown here is derived from an EMBL/GenBank/DDBJ whole genome shotgun (WGS) entry which is preliminary data.</text>
</comment>
<reference evidence="3" key="1">
    <citation type="journal article" date="2020" name="Stud. Mycol.">
        <title>101 Dothideomycetes genomes: a test case for predicting lifestyles and emergence of pathogens.</title>
        <authorList>
            <person name="Haridas S."/>
            <person name="Albert R."/>
            <person name="Binder M."/>
            <person name="Bloem J."/>
            <person name="Labutti K."/>
            <person name="Salamov A."/>
            <person name="Andreopoulos B."/>
            <person name="Baker S."/>
            <person name="Barry K."/>
            <person name="Bills G."/>
            <person name="Bluhm B."/>
            <person name="Cannon C."/>
            <person name="Castanera R."/>
            <person name="Culley D."/>
            <person name="Daum C."/>
            <person name="Ezra D."/>
            <person name="Gonzalez J."/>
            <person name="Henrissat B."/>
            <person name="Kuo A."/>
            <person name="Liang C."/>
            <person name="Lipzen A."/>
            <person name="Lutzoni F."/>
            <person name="Magnuson J."/>
            <person name="Mondo S."/>
            <person name="Nolan M."/>
            <person name="Ohm R."/>
            <person name="Pangilinan J."/>
            <person name="Park H.-J."/>
            <person name="Ramirez L."/>
            <person name="Alfaro M."/>
            <person name="Sun H."/>
            <person name="Tritt A."/>
            <person name="Yoshinaga Y."/>
            <person name="Zwiers L.-H."/>
            <person name="Turgeon B."/>
            <person name="Goodwin S."/>
            <person name="Spatafora J."/>
            <person name="Crous P."/>
            <person name="Grigoriev I."/>
        </authorList>
    </citation>
    <scope>NUCLEOTIDE SEQUENCE</scope>
    <source>
        <strain evidence="3">ATCC 74209</strain>
    </source>
</reference>
<dbReference type="Proteomes" id="UP000799536">
    <property type="component" value="Unassembled WGS sequence"/>
</dbReference>
<gene>
    <name evidence="3" type="ORF">GQ43DRAFT_461366</name>
</gene>
<keyword evidence="2" id="KW-1133">Transmembrane helix</keyword>
<dbReference type="OrthoDB" id="5427070at2759"/>
<feature type="region of interest" description="Disordered" evidence="1">
    <location>
        <begin position="115"/>
        <end position="160"/>
    </location>
</feature>
<dbReference type="AlphaFoldDB" id="A0A9P4JW77"/>
<proteinExistence type="predicted"/>
<evidence type="ECO:0000256" key="2">
    <source>
        <dbReference type="SAM" id="Phobius"/>
    </source>
</evidence>
<keyword evidence="4" id="KW-1185">Reference proteome</keyword>
<keyword evidence="2" id="KW-0812">Transmembrane</keyword>
<feature type="transmembrane region" description="Helical" evidence="2">
    <location>
        <begin position="12"/>
        <end position="33"/>
    </location>
</feature>
<evidence type="ECO:0000313" key="3">
    <source>
        <dbReference type="EMBL" id="KAF2203683.1"/>
    </source>
</evidence>
<protein>
    <submittedName>
        <fullName evidence="3">Uncharacterized protein</fullName>
    </submittedName>
</protein>
<sequence>MSGFIHFLKTMLIPLFVSLLLYFTLTHIALPLYRRHRSRYSQYNPLPTFTSSLPSLSASTPFRQRLSDALRNLFFPSTWRQPRHIEGHNDEDHFDDGQGEGMASFEIDERRREALEQRRSMMGEEDSGRRLSRELEEGFRDDSEDEVEEGGMRGGTICRV</sequence>
<accession>A0A9P4JW77</accession>
<feature type="compositionally biased region" description="Basic and acidic residues" evidence="1">
    <location>
        <begin position="115"/>
        <end position="141"/>
    </location>
</feature>
<organism evidence="3 4">
    <name type="scientific">Delitschia confertaspora ATCC 74209</name>
    <dbReference type="NCBI Taxonomy" id="1513339"/>
    <lineage>
        <taxon>Eukaryota</taxon>
        <taxon>Fungi</taxon>
        <taxon>Dikarya</taxon>
        <taxon>Ascomycota</taxon>
        <taxon>Pezizomycotina</taxon>
        <taxon>Dothideomycetes</taxon>
        <taxon>Pleosporomycetidae</taxon>
        <taxon>Pleosporales</taxon>
        <taxon>Delitschiaceae</taxon>
        <taxon>Delitschia</taxon>
    </lineage>
</organism>